<organism evidence="3 4">
    <name type="scientific">Anaerosalibacter bizertensis</name>
    <dbReference type="NCBI Taxonomy" id="932217"/>
    <lineage>
        <taxon>Bacteria</taxon>
        <taxon>Bacillati</taxon>
        <taxon>Bacillota</taxon>
        <taxon>Tissierellia</taxon>
        <taxon>Tissierellales</taxon>
        <taxon>Sporanaerobacteraceae</taxon>
        <taxon>Anaerosalibacter</taxon>
    </lineage>
</organism>
<keyword evidence="1" id="KW-0812">Transmembrane</keyword>
<feature type="domain" description="DUF4825" evidence="2">
    <location>
        <begin position="48"/>
        <end position="130"/>
    </location>
</feature>
<gene>
    <name evidence="3" type="ORF">FYJ27_02990</name>
</gene>
<evidence type="ECO:0000259" key="2">
    <source>
        <dbReference type="Pfam" id="PF16107"/>
    </source>
</evidence>
<dbReference type="EMBL" id="VULR01000003">
    <property type="protein sequence ID" value="MSS42699.1"/>
    <property type="molecule type" value="Genomic_DNA"/>
</dbReference>
<dbReference type="OrthoDB" id="2437505at2"/>
<evidence type="ECO:0000313" key="3">
    <source>
        <dbReference type="EMBL" id="MSS42699.1"/>
    </source>
</evidence>
<feature type="transmembrane region" description="Helical" evidence="1">
    <location>
        <begin position="7"/>
        <end position="26"/>
    </location>
</feature>
<evidence type="ECO:0000256" key="1">
    <source>
        <dbReference type="SAM" id="Phobius"/>
    </source>
</evidence>
<keyword evidence="1" id="KW-1133">Transmembrane helix</keyword>
<dbReference type="Pfam" id="PF16107">
    <property type="entry name" value="DUF4825"/>
    <property type="match status" value="1"/>
</dbReference>
<sequence>MKKKNVLIILLVAVAIISIIFVRNILTINNQEDSFNQEEALKSDIENLSKYKSKYMGDASNFLNLNNRLALYDIPKTFQLYPDELMAEINYEEAASNIDEGKIKRGLFYNSTANFVLIDNLKVLKLNFKEVSYTISREKLEKWYGKELSSLQDYEQWKKEVADKLSDTEYIDKFIKENVEIKNK</sequence>
<keyword evidence="1" id="KW-0472">Membrane</keyword>
<dbReference type="Proteomes" id="UP000462760">
    <property type="component" value="Unassembled WGS sequence"/>
</dbReference>
<dbReference type="RefSeq" id="WP_154482941.1">
    <property type="nucleotide sequence ID" value="NZ_VULR01000003.1"/>
</dbReference>
<name>A0A844FFC8_9FIRM</name>
<proteinExistence type="predicted"/>
<dbReference type="AlphaFoldDB" id="A0A844FFC8"/>
<dbReference type="InterPro" id="IPR032250">
    <property type="entry name" value="DUF4825"/>
</dbReference>
<accession>A0A844FFC8</accession>
<comment type="caution">
    <text evidence="3">The sequence shown here is derived from an EMBL/GenBank/DDBJ whole genome shotgun (WGS) entry which is preliminary data.</text>
</comment>
<evidence type="ECO:0000313" key="4">
    <source>
        <dbReference type="Proteomes" id="UP000462760"/>
    </source>
</evidence>
<reference evidence="3 4" key="1">
    <citation type="submission" date="2019-08" db="EMBL/GenBank/DDBJ databases">
        <title>In-depth cultivation of the pig gut microbiome towards novel bacterial diversity and tailored functional studies.</title>
        <authorList>
            <person name="Wylensek D."/>
            <person name="Hitch T.C.A."/>
            <person name="Clavel T."/>
        </authorList>
    </citation>
    <scope>NUCLEOTIDE SEQUENCE [LARGE SCALE GENOMIC DNA]</scope>
    <source>
        <strain evidence="3 4">Med78-601-WT-4W-RMD-3</strain>
    </source>
</reference>
<protein>
    <submittedName>
        <fullName evidence="3">DUF4825 domain-containing protein</fullName>
    </submittedName>
</protein>